<reference evidence="2 3" key="1">
    <citation type="submission" date="2023-07" db="EMBL/GenBank/DDBJ databases">
        <title>Sorghum-associated microbial communities from plants grown in Nebraska, USA.</title>
        <authorList>
            <person name="Schachtman D."/>
        </authorList>
    </citation>
    <scope>NUCLEOTIDE SEQUENCE [LARGE SCALE GENOMIC DNA]</scope>
    <source>
        <strain evidence="2 3">DS1027</strain>
    </source>
</reference>
<keyword evidence="1" id="KW-0812">Transmembrane</keyword>
<dbReference type="RefSeq" id="WP_022674645.1">
    <property type="nucleotide sequence ID" value="NZ_CP140001.1"/>
</dbReference>
<keyword evidence="1" id="KW-1133">Transmembrane helix</keyword>
<protein>
    <submittedName>
        <fullName evidence="2">Uncharacterized protein</fullName>
    </submittedName>
</protein>
<sequence length="46" mass="4952">MKNLTPFGALLICAAIGLLTHKFGLWFPIGIVAFIAVSVAQNKLRP</sequence>
<dbReference type="EMBL" id="JAVDRD010000004">
    <property type="protein sequence ID" value="MDR6511022.1"/>
    <property type="molecule type" value="Genomic_DNA"/>
</dbReference>
<gene>
    <name evidence="2" type="ORF">J2792_001894</name>
</gene>
<evidence type="ECO:0000256" key="1">
    <source>
        <dbReference type="SAM" id="Phobius"/>
    </source>
</evidence>
<keyword evidence="3" id="KW-1185">Reference proteome</keyword>
<name>A0ABU1MLW5_9SPHN</name>
<evidence type="ECO:0000313" key="3">
    <source>
        <dbReference type="Proteomes" id="UP001184150"/>
    </source>
</evidence>
<evidence type="ECO:0000313" key="2">
    <source>
        <dbReference type="EMBL" id="MDR6511022.1"/>
    </source>
</evidence>
<dbReference type="Proteomes" id="UP001184150">
    <property type="component" value="Unassembled WGS sequence"/>
</dbReference>
<organism evidence="2 3">
    <name type="scientific">Novosphingobium capsulatum</name>
    <dbReference type="NCBI Taxonomy" id="13688"/>
    <lineage>
        <taxon>Bacteria</taxon>
        <taxon>Pseudomonadati</taxon>
        <taxon>Pseudomonadota</taxon>
        <taxon>Alphaproteobacteria</taxon>
        <taxon>Sphingomonadales</taxon>
        <taxon>Sphingomonadaceae</taxon>
        <taxon>Novosphingobium</taxon>
    </lineage>
</organism>
<feature type="transmembrane region" description="Helical" evidence="1">
    <location>
        <begin position="25"/>
        <end position="44"/>
    </location>
</feature>
<keyword evidence="1" id="KW-0472">Membrane</keyword>
<comment type="caution">
    <text evidence="2">The sequence shown here is derived from an EMBL/GenBank/DDBJ whole genome shotgun (WGS) entry which is preliminary data.</text>
</comment>
<proteinExistence type="predicted"/>
<accession>A0ABU1MLW5</accession>